<gene>
    <name evidence="1" type="ORF">MLD38_037985</name>
</gene>
<accession>A0ACB9KXU2</accession>
<evidence type="ECO:0000313" key="2">
    <source>
        <dbReference type="Proteomes" id="UP001057402"/>
    </source>
</evidence>
<sequence>MGASRRFGIYFRIGSSDIQLHREFSRIPDKLPSFSCNNTKNFLAIPLIISFSNQSTRNHHVILSFNLLLPLHWGQGLDITTTKSAKFSGSVVGTDCFTPNTDFHFLMLMMVFGSGMNSHTSSRFLFTTMKLEVRTERSYIFLSCHSR</sequence>
<keyword evidence="2" id="KW-1185">Reference proteome</keyword>
<proteinExistence type="predicted"/>
<reference evidence="2" key="1">
    <citation type="journal article" date="2023" name="Front. Plant Sci.">
        <title>Chromosomal-level genome assembly of Melastoma candidum provides insights into trichome evolution.</title>
        <authorList>
            <person name="Zhong Y."/>
            <person name="Wu W."/>
            <person name="Sun C."/>
            <person name="Zou P."/>
            <person name="Liu Y."/>
            <person name="Dai S."/>
            <person name="Zhou R."/>
        </authorList>
    </citation>
    <scope>NUCLEOTIDE SEQUENCE [LARGE SCALE GENOMIC DNA]</scope>
</reference>
<protein>
    <submittedName>
        <fullName evidence="1">Uncharacterized protein</fullName>
    </submittedName>
</protein>
<dbReference type="Proteomes" id="UP001057402">
    <property type="component" value="Chromosome 12"/>
</dbReference>
<dbReference type="EMBL" id="CM042891">
    <property type="protein sequence ID" value="KAI4302207.1"/>
    <property type="molecule type" value="Genomic_DNA"/>
</dbReference>
<comment type="caution">
    <text evidence="1">The sequence shown here is derived from an EMBL/GenBank/DDBJ whole genome shotgun (WGS) entry which is preliminary data.</text>
</comment>
<organism evidence="1 2">
    <name type="scientific">Melastoma candidum</name>
    <dbReference type="NCBI Taxonomy" id="119954"/>
    <lineage>
        <taxon>Eukaryota</taxon>
        <taxon>Viridiplantae</taxon>
        <taxon>Streptophyta</taxon>
        <taxon>Embryophyta</taxon>
        <taxon>Tracheophyta</taxon>
        <taxon>Spermatophyta</taxon>
        <taxon>Magnoliopsida</taxon>
        <taxon>eudicotyledons</taxon>
        <taxon>Gunneridae</taxon>
        <taxon>Pentapetalae</taxon>
        <taxon>rosids</taxon>
        <taxon>malvids</taxon>
        <taxon>Myrtales</taxon>
        <taxon>Melastomataceae</taxon>
        <taxon>Melastomatoideae</taxon>
        <taxon>Melastomateae</taxon>
        <taxon>Melastoma</taxon>
    </lineage>
</organism>
<name>A0ACB9KXU2_9MYRT</name>
<evidence type="ECO:0000313" key="1">
    <source>
        <dbReference type="EMBL" id="KAI4302207.1"/>
    </source>
</evidence>